<reference evidence="1 2" key="1">
    <citation type="submission" date="2018-11" db="EMBL/GenBank/DDBJ databases">
        <authorList>
            <consortium name="Pathogen Informatics"/>
        </authorList>
    </citation>
    <scope>NUCLEOTIDE SEQUENCE [LARGE SCALE GENOMIC DNA]</scope>
</reference>
<proteinExistence type="predicted"/>
<keyword evidence="2" id="KW-1185">Reference proteome</keyword>
<protein>
    <submittedName>
        <fullName evidence="1">Uncharacterized protein</fullName>
    </submittedName>
</protein>
<dbReference type="EMBL" id="UYRU01076718">
    <property type="protein sequence ID" value="VDN27258.1"/>
    <property type="molecule type" value="Genomic_DNA"/>
</dbReference>
<dbReference type="Proteomes" id="UP000281553">
    <property type="component" value="Unassembled WGS sequence"/>
</dbReference>
<name>A0A3P7MX64_DIBLA</name>
<accession>A0A3P7MX64</accession>
<sequence length="212" mass="23413">MLPNDPLHRILALKVLRESDVKFRIELYSFSLHSLPLLTTVVIHCLYSLCSVPPPGNQVPVVSPCAGTLLQTQPAREAVPILPLVERGGGAGGDPEWLPPSDNSSAIKLHVNAGREGQTLPAEFHKAVGGCLQSTFKSMIVNLSHVFLRSCPPARDVLLCLVEGEVEVRVNFLRQQIHLCRNILEKVMQAMTLQRGLRTDSWLVALPFRNNF</sequence>
<dbReference type="AlphaFoldDB" id="A0A3P7MX64"/>
<evidence type="ECO:0000313" key="2">
    <source>
        <dbReference type="Proteomes" id="UP000281553"/>
    </source>
</evidence>
<evidence type="ECO:0000313" key="1">
    <source>
        <dbReference type="EMBL" id="VDN27258.1"/>
    </source>
</evidence>
<gene>
    <name evidence="1" type="ORF">DILT_LOCUS14972</name>
</gene>
<organism evidence="1 2">
    <name type="scientific">Dibothriocephalus latus</name>
    <name type="common">Fish tapeworm</name>
    <name type="synonym">Diphyllobothrium latum</name>
    <dbReference type="NCBI Taxonomy" id="60516"/>
    <lineage>
        <taxon>Eukaryota</taxon>
        <taxon>Metazoa</taxon>
        <taxon>Spiralia</taxon>
        <taxon>Lophotrochozoa</taxon>
        <taxon>Platyhelminthes</taxon>
        <taxon>Cestoda</taxon>
        <taxon>Eucestoda</taxon>
        <taxon>Diphyllobothriidea</taxon>
        <taxon>Diphyllobothriidae</taxon>
        <taxon>Dibothriocephalus</taxon>
    </lineage>
</organism>
<dbReference type="OrthoDB" id="19311at2759"/>